<accession>A0A841H4X7</accession>
<dbReference type="EMBL" id="JACHIA010000022">
    <property type="protein sequence ID" value="MBB6073191.1"/>
    <property type="molecule type" value="Genomic_DNA"/>
</dbReference>
<dbReference type="InterPro" id="IPR038475">
    <property type="entry name" value="RecG_C_sf"/>
</dbReference>
<protein>
    <submittedName>
        <fullName evidence="1">Putative HTH transcriptional regulator</fullName>
    </submittedName>
</protein>
<organism evidence="1 2">
    <name type="scientific">Longimicrobium terrae</name>
    <dbReference type="NCBI Taxonomy" id="1639882"/>
    <lineage>
        <taxon>Bacteria</taxon>
        <taxon>Pseudomonadati</taxon>
        <taxon>Gemmatimonadota</taxon>
        <taxon>Longimicrobiia</taxon>
        <taxon>Longimicrobiales</taxon>
        <taxon>Longimicrobiaceae</taxon>
        <taxon>Longimicrobium</taxon>
    </lineage>
</organism>
<dbReference type="Gene3D" id="3.30.565.60">
    <property type="match status" value="1"/>
</dbReference>
<evidence type="ECO:0000313" key="1">
    <source>
        <dbReference type="EMBL" id="MBB6073191.1"/>
    </source>
</evidence>
<dbReference type="AlphaFoldDB" id="A0A841H4X7"/>
<sequence>MTLSPLSNAAETRRIRANSPSFDRSALRAATLADLDRVRFEHDYLPAAFAPDILEANERTLEQRLAVTKMIDGVETAVPTVLGVLTIGKRTRDFLPGAYIQFLRIQGTALGDAITDELAAEGPLPELMRRIDDKLESHNRTAIDITSGPREERRSLYPVAALQQLVRNAVMHRTYEATNAPVRVYWYDDRIENSNPGGPFGIVSIENFGEPGVADYRNPNLAEAMRVLGYVQRFGFGLAIARRALAENGNPPLELDVRSSHVTAIVRAAPVA</sequence>
<dbReference type="Proteomes" id="UP000582837">
    <property type="component" value="Unassembled WGS sequence"/>
</dbReference>
<reference evidence="1 2" key="1">
    <citation type="submission" date="2020-08" db="EMBL/GenBank/DDBJ databases">
        <title>Genomic Encyclopedia of Type Strains, Phase IV (KMG-IV): sequencing the most valuable type-strain genomes for metagenomic binning, comparative biology and taxonomic classification.</title>
        <authorList>
            <person name="Goeker M."/>
        </authorList>
    </citation>
    <scope>NUCLEOTIDE SEQUENCE [LARGE SCALE GENOMIC DNA]</scope>
    <source>
        <strain evidence="1 2">DSM 29007</strain>
    </source>
</reference>
<gene>
    <name evidence="1" type="ORF">HNQ61_004858</name>
</gene>
<evidence type="ECO:0000313" key="2">
    <source>
        <dbReference type="Proteomes" id="UP000582837"/>
    </source>
</evidence>
<proteinExistence type="predicted"/>
<dbReference type="PANTHER" id="PTHR30595">
    <property type="entry name" value="GLPR-RELATED TRANSCRIPTIONAL REPRESSOR"/>
    <property type="match status" value="1"/>
</dbReference>
<dbReference type="Pfam" id="PF13749">
    <property type="entry name" value="HATPase_c_4"/>
    <property type="match status" value="1"/>
</dbReference>
<name>A0A841H4X7_9BACT</name>
<keyword evidence="2" id="KW-1185">Reference proteome</keyword>
<comment type="caution">
    <text evidence="1">The sequence shown here is derived from an EMBL/GenBank/DDBJ whole genome shotgun (WGS) entry which is preliminary data.</text>
</comment>
<dbReference type="RefSeq" id="WP_205762057.1">
    <property type="nucleotide sequence ID" value="NZ_JABDTL010000002.1"/>
</dbReference>
<dbReference type="PANTHER" id="PTHR30595:SF6">
    <property type="entry name" value="SCHLAFEN ALBA-2 DOMAIN-CONTAINING PROTEIN"/>
    <property type="match status" value="1"/>
</dbReference>